<dbReference type="PROSITE" id="PS51257">
    <property type="entry name" value="PROKAR_LIPOPROTEIN"/>
    <property type="match status" value="1"/>
</dbReference>
<dbReference type="EMBL" id="JAGETX010000011">
    <property type="protein sequence ID" value="MBO3272308.1"/>
    <property type="molecule type" value="Genomic_DNA"/>
</dbReference>
<organism evidence="1 2">
    <name type="scientific">Hymenobacter defluvii</name>
    <dbReference type="NCBI Taxonomy" id="2054411"/>
    <lineage>
        <taxon>Bacteria</taxon>
        <taxon>Pseudomonadati</taxon>
        <taxon>Bacteroidota</taxon>
        <taxon>Cytophagia</taxon>
        <taxon>Cytophagales</taxon>
        <taxon>Hymenobacteraceae</taxon>
        <taxon>Hymenobacter</taxon>
    </lineage>
</organism>
<comment type="caution">
    <text evidence="1">The sequence shown here is derived from an EMBL/GenBank/DDBJ whole genome shotgun (WGS) entry which is preliminary data.</text>
</comment>
<sequence length="101" mass="10649">MKLLPAALVLLLAGGCKDDDPAPTTGGLVISFSGAGRYALYTETLLRTGPALYEGTSGTGTNKLTFDDLNPGTYIFQRGPAGNNFNEAVQVTAGKQREYTF</sequence>
<evidence type="ECO:0008006" key="3">
    <source>
        <dbReference type="Google" id="ProtNLM"/>
    </source>
</evidence>
<evidence type="ECO:0000313" key="2">
    <source>
        <dbReference type="Proteomes" id="UP000670527"/>
    </source>
</evidence>
<dbReference type="Proteomes" id="UP000670527">
    <property type="component" value="Unassembled WGS sequence"/>
</dbReference>
<name>A0ABS3TGJ4_9BACT</name>
<dbReference type="RefSeq" id="WP_208308575.1">
    <property type="nucleotide sequence ID" value="NZ_JAGETX010000011.1"/>
</dbReference>
<reference evidence="1 2" key="1">
    <citation type="submission" date="2021-03" db="EMBL/GenBank/DDBJ databases">
        <authorList>
            <person name="Kim M.K."/>
        </authorList>
    </citation>
    <scope>NUCLEOTIDE SEQUENCE [LARGE SCALE GENOMIC DNA]</scope>
    <source>
        <strain evidence="1 2">BT507</strain>
    </source>
</reference>
<evidence type="ECO:0000313" key="1">
    <source>
        <dbReference type="EMBL" id="MBO3272308.1"/>
    </source>
</evidence>
<accession>A0ABS3TGJ4</accession>
<proteinExistence type="predicted"/>
<protein>
    <recommendedName>
        <fullName evidence="3">DUF4397 domain-containing protein</fullName>
    </recommendedName>
</protein>
<gene>
    <name evidence="1" type="ORF">J4D97_16760</name>
</gene>
<keyword evidence="2" id="KW-1185">Reference proteome</keyword>